<evidence type="ECO:0000256" key="9">
    <source>
        <dbReference type="ARBA" id="ARBA00023288"/>
    </source>
</evidence>
<evidence type="ECO:0000259" key="12">
    <source>
        <dbReference type="PROSITE" id="PS50076"/>
    </source>
</evidence>
<proteinExistence type="inferred from homology"/>
<dbReference type="PROSITE" id="PS50076">
    <property type="entry name" value="DNAJ_2"/>
    <property type="match status" value="1"/>
</dbReference>
<dbReference type="Pfam" id="PF01556">
    <property type="entry name" value="DnaJ_C"/>
    <property type="match status" value="1"/>
</dbReference>
<comment type="subcellular location">
    <subcellularLocation>
        <location evidence="1">Membrane</location>
        <topology evidence="1">Lipid-anchor</topology>
    </subcellularLocation>
</comment>
<dbReference type="Pfam" id="PF00226">
    <property type="entry name" value="DnaJ"/>
    <property type="match status" value="1"/>
</dbReference>
<comment type="caution">
    <text evidence="14">The sequence shown here is derived from an EMBL/GenBank/DDBJ whole genome shotgun (WGS) entry which is preliminary data.</text>
</comment>
<dbReference type="FunFam" id="2.60.260.20:FF:000003">
    <property type="entry name" value="DnaJ subfamily A member 2"/>
    <property type="match status" value="1"/>
</dbReference>
<name>A0AAN9VIJ7_9ORTH</name>
<feature type="zinc finger region" description="CR-type" evidence="10">
    <location>
        <begin position="126"/>
        <end position="210"/>
    </location>
</feature>
<dbReference type="SUPFAM" id="SSF57938">
    <property type="entry name" value="DnaJ/Hsp40 cysteine-rich domain"/>
    <property type="match status" value="1"/>
</dbReference>
<protein>
    <submittedName>
        <fullName evidence="14">Uncharacterized protein</fullName>
    </submittedName>
</protein>
<dbReference type="CDD" id="cd06257">
    <property type="entry name" value="DnaJ"/>
    <property type="match status" value="1"/>
</dbReference>
<dbReference type="GO" id="GO:0006457">
    <property type="term" value="P:protein folding"/>
    <property type="evidence" value="ECO:0007669"/>
    <property type="project" value="InterPro"/>
</dbReference>
<dbReference type="Gene3D" id="2.60.260.20">
    <property type="entry name" value="Urease metallochaperone UreE, N-terminal domain"/>
    <property type="match status" value="2"/>
</dbReference>
<dbReference type="Pfam" id="PF00684">
    <property type="entry name" value="DnaJ_CXXCXGXG"/>
    <property type="match status" value="1"/>
</dbReference>
<evidence type="ECO:0000256" key="1">
    <source>
        <dbReference type="ARBA" id="ARBA00004635"/>
    </source>
</evidence>
<dbReference type="GO" id="GO:0005524">
    <property type="term" value="F:ATP binding"/>
    <property type="evidence" value="ECO:0007669"/>
    <property type="project" value="InterPro"/>
</dbReference>
<dbReference type="HAMAP" id="MF_01152">
    <property type="entry name" value="DnaJ"/>
    <property type="match status" value="1"/>
</dbReference>
<feature type="region of interest" description="Disordered" evidence="11">
    <location>
        <begin position="349"/>
        <end position="395"/>
    </location>
</feature>
<dbReference type="AlphaFoldDB" id="A0AAN9VIJ7"/>
<evidence type="ECO:0000256" key="8">
    <source>
        <dbReference type="ARBA" id="ARBA00023136"/>
    </source>
</evidence>
<dbReference type="SMART" id="SM00271">
    <property type="entry name" value="DnaJ"/>
    <property type="match status" value="1"/>
</dbReference>
<dbReference type="GO" id="GO:0051082">
    <property type="term" value="F:unfolded protein binding"/>
    <property type="evidence" value="ECO:0007669"/>
    <property type="project" value="InterPro"/>
</dbReference>
<dbReference type="InterPro" id="IPR008971">
    <property type="entry name" value="HSP40/DnaJ_pept-bd"/>
</dbReference>
<dbReference type="InterPro" id="IPR001623">
    <property type="entry name" value="DnaJ_domain"/>
</dbReference>
<dbReference type="InterPro" id="IPR036410">
    <property type="entry name" value="HSP_DnaJ_Cys-rich_dom_sf"/>
</dbReference>
<dbReference type="PROSITE" id="PS00636">
    <property type="entry name" value="DNAJ_1"/>
    <property type="match status" value="1"/>
</dbReference>
<organism evidence="14 15">
    <name type="scientific">Gryllus longicercus</name>
    <dbReference type="NCBI Taxonomy" id="2509291"/>
    <lineage>
        <taxon>Eukaryota</taxon>
        <taxon>Metazoa</taxon>
        <taxon>Ecdysozoa</taxon>
        <taxon>Arthropoda</taxon>
        <taxon>Hexapoda</taxon>
        <taxon>Insecta</taxon>
        <taxon>Pterygota</taxon>
        <taxon>Neoptera</taxon>
        <taxon>Polyneoptera</taxon>
        <taxon>Orthoptera</taxon>
        <taxon>Ensifera</taxon>
        <taxon>Gryllidea</taxon>
        <taxon>Grylloidea</taxon>
        <taxon>Gryllidae</taxon>
        <taxon>Gryllinae</taxon>
        <taxon>Gryllus</taxon>
    </lineage>
</organism>
<dbReference type="InterPro" id="IPR001305">
    <property type="entry name" value="HSP_DnaJ_Cys-rich_dom"/>
</dbReference>
<dbReference type="Gene3D" id="1.10.287.110">
    <property type="entry name" value="DnaJ domain"/>
    <property type="match status" value="1"/>
</dbReference>
<evidence type="ECO:0000313" key="14">
    <source>
        <dbReference type="EMBL" id="KAK7862007.1"/>
    </source>
</evidence>
<keyword evidence="6 10" id="KW-0863">Zinc-finger</keyword>
<dbReference type="GO" id="GO:0030544">
    <property type="term" value="F:Hsp70 protein binding"/>
    <property type="evidence" value="ECO:0007669"/>
    <property type="project" value="InterPro"/>
</dbReference>
<sequence length="395" mass="44711">MVKETGYYDVLGLKPDCTTEDVKKAYRKLALRYHPDKNPTEGEKFKEISKAYEVLSNPEKRRIYDQGGEQGLQEGLGPEGFSSPFDIFDLFFGNPFGGGRAGHSRERRVKDIIHQLSVPLEELYNGAVRKLALQRNVICDKCQGRGGKKGSVEKCPKCRGTGTFIEIQQIGPGMLQQIQTMCPECHGTGERISSKDRCPKCNGKKTVRERKVIEVHIDKGMVDGQKISFRGEGDQEPGIQTGDIIIIVDEREHEKFKRIRSDLIMKMELELVESLCGFQRVIRTLDERDLLITVVPGDVTKHGEVKCILNEGMPLYRNPYEKGRLIIKFFVNFPNTLRAEVCSKLEDHLPPRPRTTVPPNAEECTLEEYDPTVSRRHYDDDEEGGRPGTIQCAAQ</sequence>
<dbReference type="Gene3D" id="2.10.230.10">
    <property type="entry name" value="Heat shock protein DnaJ, cysteine-rich domain"/>
    <property type="match status" value="1"/>
</dbReference>
<dbReference type="FunFam" id="2.10.230.10:FF:000005">
    <property type="entry name" value="DnaJ homolog subfamily A member 1"/>
    <property type="match status" value="1"/>
</dbReference>
<evidence type="ECO:0000256" key="5">
    <source>
        <dbReference type="ARBA" id="ARBA00022737"/>
    </source>
</evidence>
<keyword evidence="15" id="KW-1185">Reference proteome</keyword>
<dbReference type="EMBL" id="JAZDUA010000290">
    <property type="protein sequence ID" value="KAK7862007.1"/>
    <property type="molecule type" value="Genomic_DNA"/>
</dbReference>
<keyword evidence="7 10" id="KW-0862">Zinc</keyword>
<dbReference type="InterPro" id="IPR044713">
    <property type="entry name" value="DNJA1/2-like"/>
</dbReference>
<dbReference type="SUPFAM" id="SSF46565">
    <property type="entry name" value="Chaperone J-domain"/>
    <property type="match status" value="1"/>
</dbReference>
<keyword evidence="3" id="KW-0597">Phosphoprotein</keyword>
<evidence type="ECO:0000256" key="11">
    <source>
        <dbReference type="SAM" id="MobiDB-lite"/>
    </source>
</evidence>
<dbReference type="PANTHER" id="PTHR43888">
    <property type="entry name" value="DNAJ-LIKE-2, ISOFORM A-RELATED"/>
    <property type="match status" value="1"/>
</dbReference>
<dbReference type="InterPro" id="IPR018253">
    <property type="entry name" value="DnaJ_domain_CS"/>
</dbReference>
<evidence type="ECO:0000256" key="3">
    <source>
        <dbReference type="ARBA" id="ARBA00022553"/>
    </source>
</evidence>
<dbReference type="PROSITE" id="PS51188">
    <property type="entry name" value="ZF_CR"/>
    <property type="match status" value="1"/>
</dbReference>
<dbReference type="InterPro" id="IPR012724">
    <property type="entry name" value="DnaJ"/>
</dbReference>
<dbReference type="CDD" id="cd10747">
    <property type="entry name" value="DnaJ_C"/>
    <property type="match status" value="1"/>
</dbReference>
<evidence type="ECO:0000256" key="2">
    <source>
        <dbReference type="ARBA" id="ARBA00022481"/>
    </source>
</evidence>
<evidence type="ECO:0000313" key="15">
    <source>
        <dbReference type="Proteomes" id="UP001378592"/>
    </source>
</evidence>
<dbReference type="SUPFAM" id="SSF49493">
    <property type="entry name" value="HSP40/DnaJ peptide-binding domain"/>
    <property type="match status" value="2"/>
</dbReference>
<keyword evidence="8" id="KW-0472">Membrane</keyword>
<dbReference type="InterPro" id="IPR036869">
    <property type="entry name" value="J_dom_sf"/>
</dbReference>
<evidence type="ECO:0000256" key="4">
    <source>
        <dbReference type="ARBA" id="ARBA00022723"/>
    </source>
</evidence>
<feature type="domain" description="CR-type" evidence="13">
    <location>
        <begin position="126"/>
        <end position="210"/>
    </location>
</feature>
<dbReference type="GO" id="GO:0009408">
    <property type="term" value="P:response to heat"/>
    <property type="evidence" value="ECO:0007669"/>
    <property type="project" value="InterPro"/>
</dbReference>
<dbReference type="GO" id="GO:0008270">
    <property type="term" value="F:zinc ion binding"/>
    <property type="evidence" value="ECO:0007669"/>
    <property type="project" value="UniProtKB-KW"/>
</dbReference>
<accession>A0AAN9VIJ7</accession>
<feature type="domain" description="J" evidence="12">
    <location>
        <begin position="6"/>
        <end position="68"/>
    </location>
</feature>
<evidence type="ECO:0000259" key="13">
    <source>
        <dbReference type="PROSITE" id="PS51188"/>
    </source>
</evidence>
<keyword evidence="9" id="KW-0449">Lipoprotein</keyword>
<keyword evidence="4 10" id="KW-0479">Metal-binding</keyword>
<keyword evidence="2" id="KW-0488">Methylation</keyword>
<keyword evidence="5" id="KW-0677">Repeat</keyword>
<dbReference type="InterPro" id="IPR002939">
    <property type="entry name" value="DnaJ_C"/>
</dbReference>
<gene>
    <name evidence="14" type="ORF">R5R35_002146</name>
</gene>
<evidence type="ECO:0000256" key="6">
    <source>
        <dbReference type="ARBA" id="ARBA00022771"/>
    </source>
</evidence>
<dbReference type="Proteomes" id="UP001378592">
    <property type="component" value="Unassembled WGS sequence"/>
</dbReference>
<dbReference type="GO" id="GO:0016020">
    <property type="term" value="C:membrane"/>
    <property type="evidence" value="ECO:0007669"/>
    <property type="project" value="UniProtKB-SubCell"/>
</dbReference>
<evidence type="ECO:0000256" key="7">
    <source>
        <dbReference type="ARBA" id="ARBA00022833"/>
    </source>
</evidence>
<reference evidence="14 15" key="1">
    <citation type="submission" date="2024-03" db="EMBL/GenBank/DDBJ databases">
        <title>The genome assembly and annotation of the cricket Gryllus longicercus Weissman &amp; Gray.</title>
        <authorList>
            <person name="Szrajer S."/>
            <person name="Gray D."/>
            <person name="Ylla G."/>
        </authorList>
    </citation>
    <scope>NUCLEOTIDE SEQUENCE [LARGE SCALE GENOMIC DNA]</scope>
    <source>
        <strain evidence="14">DAG 2021-001</strain>
        <tissue evidence="14">Whole body minus gut</tissue>
    </source>
</reference>
<dbReference type="PRINTS" id="PR00625">
    <property type="entry name" value="JDOMAIN"/>
</dbReference>
<evidence type="ECO:0000256" key="10">
    <source>
        <dbReference type="PROSITE-ProRule" id="PRU00546"/>
    </source>
</evidence>
<dbReference type="CDD" id="cd10719">
    <property type="entry name" value="DnaJ_zf"/>
    <property type="match status" value="1"/>
</dbReference>